<evidence type="ECO:0000313" key="12">
    <source>
        <dbReference type="Proteomes" id="UP000466966"/>
    </source>
</evidence>
<organism evidence="11 12">
    <name type="scientific">Alteraurantiacibacter buctensis</name>
    <dbReference type="NCBI Taxonomy" id="1503981"/>
    <lineage>
        <taxon>Bacteria</taxon>
        <taxon>Pseudomonadati</taxon>
        <taxon>Pseudomonadota</taxon>
        <taxon>Alphaproteobacteria</taxon>
        <taxon>Sphingomonadales</taxon>
        <taxon>Erythrobacteraceae</taxon>
        <taxon>Alteraurantiacibacter</taxon>
    </lineage>
</organism>
<evidence type="ECO:0000256" key="7">
    <source>
        <dbReference type="ARBA" id="ARBA00022801"/>
    </source>
</evidence>
<dbReference type="Proteomes" id="UP000466966">
    <property type="component" value="Unassembled WGS sequence"/>
</dbReference>
<dbReference type="InterPro" id="IPR015679">
    <property type="entry name" value="PLipase_D_fam"/>
</dbReference>
<evidence type="ECO:0000256" key="4">
    <source>
        <dbReference type="ARBA" id="ARBA00018392"/>
    </source>
</evidence>
<dbReference type="SMART" id="SM00155">
    <property type="entry name" value="PLDc"/>
    <property type="match status" value="2"/>
</dbReference>
<dbReference type="Gene3D" id="3.30.870.10">
    <property type="entry name" value="Endonuclease Chain A"/>
    <property type="match status" value="2"/>
</dbReference>
<dbReference type="AlphaFoldDB" id="A0A844YZF5"/>
<dbReference type="GO" id="GO:0004630">
    <property type="term" value="F:phospholipase D activity"/>
    <property type="evidence" value="ECO:0007669"/>
    <property type="project" value="UniProtKB-EC"/>
</dbReference>
<dbReference type="Pfam" id="PF13091">
    <property type="entry name" value="PLDc_2"/>
    <property type="match status" value="1"/>
</dbReference>
<keyword evidence="8" id="KW-0443">Lipid metabolism</keyword>
<keyword evidence="6" id="KW-0677">Repeat</keyword>
<reference evidence="11 12" key="1">
    <citation type="submission" date="2019-12" db="EMBL/GenBank/DDBJ databases">
        <title>Genomic-based taxomic classification of the family Erythrobacteraceae.</title>
        <authorList>
            <person name="Xu L."/>
        </authorList>
    </citation>
    <scope>NUCLEOTIDE SEQUENCE [LARGE SCALE GENOMIC DNA]</scope>
    <source>
        <strain evidence="11 12">M0322</strain>
    </source>
</reference>
<evidence type="ECO:0000259" key="10">
    <source>
        <dbReference type="PROSITE" id="PS50035"/>
    </source>
</evidence>
<protein>
    <recommendedName>
        <fullName evidence="4">Phospholipase D</fullName>
    </recommendedName>
    <alternativeName>
        <fullName evidence="9">Choline phosphatase</fullName>
    </alternativeName>
</protein>
<proteinExistence type="predicted"/>
<dbReference type="SUPFAM" id="SSF56024">
    <property type="entry name" value="Phospholipase D/nuclease"/>
    <property type="match status" value="2"/>
</dbReference>
<dbReference type="OrthoDB" id="8828485at2"/>
<comment type="subcellular location">
    <subcellularLocation>
        <location evidence="3">Secreted</location>
    </subcellularLocation>
</comment>
<accession>A0A844YZF5</accession>
<dbReference type="Pfam" id="PF00614">
    <property type="entry name" value="PLDc"/>
    <property type="match status" value="1"/>
</dbReference>
<dbReference type="PROSITE" id="PS50035">
    <property type="entry name" value="PLD"/>
    <property type="match status" value="2"/>
</dbReference>
<comment type="caution">
    <text evidence="11">The sequence shown here is derived from an EMBL/GenBank/DDBJ whole genome shotgun (WGS) entry which is preliminary data.</text>
</comment>
<dbReference type="RefSeq" id="WP_160772347.1">
    <property type="nucleotide sequence ID" value="NZ_WTYV01000005.1"/>
</dbReference>
<dbReference type="CDD" id="cd09140">
    <property type="entry name" value="PLDc_vPLD1_2_like_bac_1"/>
    <property type="match status" value="1"/>
</dbReference>
<comment type="catalytic activity">
    <reaction evidence="1">
        <text>a 1,2-diacyl-sn-glycero-3-phosphocholine + H2O = a 1,2-diacyl-sn-glycero-3-phosphate + choline + H(+)</text>
        <dbReference type="Rhea" id="RHEA:14445"/>
        <dbReference type="ChEBI" id="CHEBI:15354"/>
        <dbReference type="ChEBI" id="CHEBI:15377"/>
        <dbReference type="ChEBI" id="CHEBI:15378"/>
        <dbReference type="ChEBI" id="CHEBI:57643"/>
        <dbReference type="ChEBI" id="CHEBI:58608"/>
        <dbReference type="EC" id="3.1.4.4"/>
    </reaction>
</comment>
<sequence>MASPEKQLPETTAGLDDDASVELGVWRYARARRASLVVDCADYFALIQQAMLLARQRIFLIGWDFDTRIHLAVGRRWWEKGWRREAPRRLGSFIPWLVRNRPGLEVRILKWSFGVLSFFTRGSMLLDIMRWWPKKRIDFKFDTAHPIGCSHHQKIVVIDERFAVCGGIDMTGARWDTREHLPHDRRRRGAGRRSYGPWHDMSLMMEGDVAVTLADLGHARWDHAGGKSMERCRPQAESAWPEMLEAQFTDVEIGISRTRAEHGDCPAINEVEELYARQIAGAQKFIYIENQYFASRAVCEALANRLAEPDPPEVIVVHPANADGFIECLAMDTARAELVAAIEALDEDDRFRLYALYAADDVPIYVHAKMMVVDDQLLRVGSANINNRSMGLDSECDVFIDCARPGNAHAADAIRTIRLDLLAEHTGLSADEVEAGIEQHGSMAALIEALEGQPGCRLRRFHPPENTEIERLIALRKTLDPERPDELFAPGSEKRGLFRPGSLLARARAMARRRAERRAERKAAKTQ</sequence>
<evidence type="ECO:0000256" key="2">
    <source>
        <dbReference type="ARBA" id="ARBA00003145"/>
    </source>
</evidence>
<evidence type="ECO:0000256" key="9">
    <source>
        <dbReference type="ARBA" id="ARBA00029594"/>
    </source>
</evidence>
<keyword evidence="7" id="KW-0378">Hydrolase</keyword>
<dbReference type="PANTHER" id="PTHR18896:SF76">
    <property type="entry name" value="PHOSPHOLIPASE"/>
    <property type="match status" value="1"/>
</dbReference>
<evidence type="ECO:0000256" key="3">
    <source>
        <dbReference type="ARBA" id="ARBA00004613"/>
    </source>
</evidence>
<evidence type="ECO:0000256" key="8">
    <source>
        <dbReference type="ARBA" id="ARBA00023098"/>
    </source>
</evidence>
<evidence type="ECO:0000256" key="1">
    <source>
        <dbReference type="ARBA" id="ARBA00000798"/>
    </source>
</evidence>
<gene>
    <name evidence="11" type="ORF">GRI99_12280</name>
</gene>
<dbReference type="InterPro" id="IPR025202">
    <property type="entry name" value="PLD-like_dom"/>
</dbReference>
<keyword evidence="12" id="KW-1185">Reference proteome</keyword>
<keyword evidence="5" id="KW-0964">Secreted</keyword>
<evidence type="ECO:0000313" key="11">
    <source>
        <dbReference type="EMBL" id="MXO72406.1"/>
    </source>
</evidence>
<name>A0A844YZF5_9SPHN</name>
<dbReference type="InterPro" id="IPR001736">
    <property type="entry name" value="PLipase_D/transphosphatidylase"/>
</dbReference>
<evidence type="ECO:0000256" key="5">
    <source>
        <dbReference type="ARBA" id="ARBA00022525"/>
    </source>
</evidence>
<dbReference type="EMBL" id="WTYV01000005">
    <property type="protein sequence ID" value="MXO72406.1"/>
    <property type="molecule type" value="Genomic_DNA"/>
</dbReference>
<feature type="domain" description="PLD phosphodiesterase" evidence="10">
    <location>
        <begin position="151"/>
        <end position="174"/>
    </location>
</feature>
<dbReference type="GO" id="GO:0009395">
    <property type="term" value="P:phospholipid catabolic process"/>
    <property type="evidence" value="ECO:0007669"/>
    <property type="project" value="TreeGrafter"/>
</dbReference>
<dbReference type="CDD" id="cd09143">
    <property type="entry name" value="PLDc_vPLD1_2_like_bac_2"/>
    <property type="match status" value="1"/>
</dbReference>
<dbReference type="GO" id="GO:0005576">
    <property type="term" value="C:extracellular region"/>
    <property type="evidence" value="ECO:0007669"/>
    <property type="project" value="UniProtKB-SubCell"/>
</dbReference>
<evidence type="ECO:0000256" key="6">
    <source>
        <dbReference type="ARBA" id="ARBA00022737"/>
    </source>
</evidence>
<dbReference type="PANTHER" id="PTHR18896">
    <property type="entry name" value="PHOSPHOLIPASE D"/>
    <property type="match status" value="1"/>
</dbReference>
<feature type="domain" description="PLD phosphodiesterase" evidence="10">
    <location>
        <begin position="362"/>
        <end position="389"/>
    </location>
</feature>
<comment type="function">
    <text evidence="2">Could be a virulence factor.</text>
</comment>